<reference evidence="7" key="2">
    <citation type="journal article" date="2017" name="J. Anim. Genet.">
        <title>Multiple reference genome sequences of hot pepper reveal the massive evolution of plant disease resistance genes by retroduplication.</title>
        <authorList>
            <person name="Kim S."/>
            <person name="Park J."/>
            <person name="Yeom S.-I."/>
            <person name="Kim Y.-M."/>
            <person name="Seo E."/>
            <person name="Kim K.-T."/>
            <person name="Kim M.-S."/>
            <person name="Lee J.M."/>
            <person name="Cheong K."/>
            <person name="Shin H.-S."/>
            <person name="Kim S.-B."/>
            <person name="Han K."/>
            <person name="Lee J."/>
            <person name="Park M."/>
            <person name="Lee H.-A."/>
            <person name="Lee H.-Y."/>
            <person name="Lee Y."/>
            <person name="Oh S."/>
            <person name="Lee J.H."/>
            <person name="Choi E."/>
            <person name="Choi E."/>
            <person name="Lee S.E."/>
            <person name="Jeon J."/>
            <person name="Kim H."/>
            <person name="Choi G."/>
            <person name="Song H."/>
            <person name="Lee J."/>
            <person name="Lee S.-C."/>
            <person name="Kwon J.-K."/>
            <person name="Lee H.-Y."/>
            <person name="Koo N."/>
            <person name="Hong Y."/>
            <person name="Kim R.W."/>
            <person name="Kang W.-H."/>
            <person name="Huh J.H."/>
            <person name="Kang B.-C."/>
            <person name="Yang T.-J."/>
            <person name="Lee Y.-H."/>
            <person name="Bennetzen J.L."/>
            <person name="Choi D."/>
        </authorList>
    </citation>
    <scope>NUCLEOTIDE SEQUENCE [LARGE SCALE GENOMIC DNA]</scope>
    <source>
        <strain evidence="7">cv. PBC81</strain>
    </source>
</reference>
<gene>
    <name evidence="6" type="ORF">CQW23_21193</name>
</gene>
<evidence type="ECO:0000259" key="5">
    <source>
        <dbReference type="PROSITE" id="PS50011"/>
    </source>
</evidence>
<dbReference type="Pfam" id="PF07714">
    <property type="entry name" value="PK_Tyr_Ser-Thr"/>
    <property type="match status" value="1"/>
</dbReference>
<dbReference type="InterPro" id="IPR001245">
    <property type="entry name" value="Ser-Thr/Tyr_kinase_cat_dom"/>
</dbReference>
<dbReference type="Gene3D" id="1.10.510.10">
    <property type="entry name" value="Transferase(Phosphotransferase) domain 1"/>
    <property type="match status" value="1"/>
</dbReference>
<dbReference type="EMBL" id="MLFT02000009">
    <property type="protein sequence ID" value="PHT37620.1"/>
    <property type="molecule type" value="Genomic_DNA"/>
</dbReference>
<keyword evidence="3" id="KW-0833">Ubl conjugation pathway</keyword>
<dbReference type="GO" id="GO:0016020">
    <property type="term" value="C:membrane"/>
    <property type="evidence" value="ECO:0007669"/>
    <property type="project" value="UniProtKB-SubCell"/>
</dbReference>
<feature type="transmembrane region" description="Helical" evidence="4">
    <location>
        <begin position="81"/>
        <end position="102"/>
    </location>
</feature>
<dbReference type="InterPro" id="IPR051348">
    <property type="entry name" value="U-box_ubiquitin_ligases"/>
</dbReference>
<dbReference type="InterPro" id="IPR011009">
    <property type="entry name" value="Kinase-like_dom_sf"/>
</dbReference>
<keyword evidence="7" id="KW-1185">Reference proteome</keyword>
<name>A0A2G2VXB1_CAPBA</name>
<proteinExistence type="predicted"/>
<keyword evidence="4" id="KW-1133">Transmembrane helix</keyword>
<dbReference type="PANTHER" id="PTHR45647">
    <property type="entry name" value="OS02G0152300 PROTEIN"/>
    <property type="match status" value="1"/>
</dbReference>
<dbReference type="SUPFAM" id="SSF56112">
    <property type="entry name" value="Protein kinase-like (PK-like)"/>
    <property type="match status" value="1"/>
</dbReference>
<sequence>MQTKLSDDETMEQFLRRYFGFKHEFFGVVVAVTVAYAVIFAFTFALGIEISLHNLHCLDFWDNFLGSWCKSQDLFNAVGSMYAAFIFLGIHNLAIVQSVVAIERIVFYRERAAGMLSALPYTFGQAERLSRVRHSNLVTLIGIFSESRFLAYEFLKNVNLEDHLACHKKSRPVHWQHWIRIIVDICSVLIFIHANDPCTIHRNLRPTNILLDAKFVNKISDFGVHLLIS</sequence>
<dbReference type="PROSITE" id="PS50011">
    <property type="entry name" value="PROTEIN_KINASE_DOM"/>
    <property type="match status" value="1"/>
</dbReference>
<dbReference type="OrthoDB" id="2013020at2759"/>
<organism evidence="6 7">
    <name type="scientific">Capsicum baccatum</name>
    <name type="common">Peruvian pepper</name>
    <dbReference type="NCBI Taxonomy" id="33114"/>
    <lineage>
        <taxon>Eukaryota</taxon>
        <taxon>Viridiplantae</taxon>
        <taxon>Streptophyta</taxon>
        <taxon>Embryophyta</taxon>
        <taxon>Tracheophyta</taxon>
        <taxon>Spermatophyta</taxon>
        <taxon>Magnoliopsida</taxon>
        <taxon>eudicotyledons</taxon>
        <taxon>Gunneridae</taxon>
        <taxon>Pentapetalae</taxon>
        <taxon>asterids</taxon>
        <taxon>lamiids</taxon>
        <taxon>Solanales</taxon>
        <taxon>Solanaceae</taxon>
        <taxon>Solanoideae</taxon>
        <taxon>Capsiceae</taxon>
        <taxon>Capsicum</taxon>
    </lineage>
</organism>
<dbReference type="InterPro" id="IPR000719">
    <property type="entry name" value="Prot_kinase_dom"/>
</dbReference>
<evidence type="ECO:0000256" key="1">
    <source>
        <dbReference type="ARBA" id="ARBA00000900"/>
    </source>
</evidence>
<dbReference type="GO" id="GO:0005524">
    <property type="term" value="F:ATP binding"/>
    <property type="evidence" value="ECO:0007669"/>
    <property type="project" value="InterPro"/>
</dbReference>
<evidence type="ECO:0000313" key="6">
    <source>
        <dbReference type="EMBL" id="PHT37620.1"/>
    </source>
</evidence>
<protein>
    <recommendedName>
        <fullName evidence="2">RING-type E3 ubiquitin transferase</fullName>
        <ecNumber evidence="2">2.3.2.27</ecNumber>
    </recommendedName>
</protein>
<reference evidence="6 7" key="1">
    <citation type="journal article" date="2017" name="Genome Biol.">
        <title>New reference genome sequences of hot pepper reveal the massive evolution of plant disease-resistance genes by retroduplication.</title>
        <authorList>
            <person name="Kim S."/>
            <person name="Park J."/>
            <person name="Yeom S.I."/>
            <person name="Kim Y.M."/>
            <person name="Seo E."/>
            <person name="Kim K.T."/>
            <person name="Kim M.S."/>
            <person name="Lee J.M."/>
            <person name="Cheong K."/>
            <person name="Shin H.S."/>
            <person name="Kim S.B."/>
            <person name="Han K."/>
            <person name="Lee J."/>
            <person name="Park M."/>
            <person name="Lee H.A."/>
            <person name="Lee H.Y."/>
            <person name="Lee Y."/>
            <person name="Oh S."/>
            <person name="Lee J.H."/>
            <person name="Choi E."/>
            <person name="Choi E."/>
            <person name="Lee S.E."/>
            <person name="Jeon J."/>
            <person name="Kim H."/>
            <person name="Choi G."/>
            <person name="Song H."/>
            <person name="Lee J."/>
            <person name="Lee S.C."/>
            <person name="Kwon J.K."/>
            <person name="Lee H.Y."/>
            <person name="Koo N."/>
            <person name="Hong Y."/>
            <person name="Kim R.W."/>
            <person name="Kang W.H."/>
            <person name="Huh J.H."/>
            <person name="Kang B.C."/>
            <person name="Yang T.J."/>
            <person name="Lee Y.H."/>
            <person name="Bennetzen J.L."/>
            <person name="Choi D."/>
        </authorList>
    </citation>
    <scope>NUCLEOTIDE SEQUENCE [LARGE SCALE GENOMIC DNA]</scope>
    <source>
        <strain evidence="7">cv. PBC81</strain>
    </source>
</reference>
<keyword evidence="4" id="KW-0812">Transmembrane</keyword>
<dbReference type="PANTHER" id="PTHR45647:SF22">
    <property type="entry name" value="U-BOX DOMAIN-CONTAINING PROTEIN 32"/>
    <property type="match status" value="1"/>
</dbReference>
<dbReference type="EC" id="2.3.2.27" evidence="2"/>
<dbReference type="Proteomes" id="UP000224567">
    <property type="component" value="Unassembled WGS sequence"/>
</dbReference>
<dbReference type="GO" id="GO:0140359">
    <property type="term" value="F:ABC-type transporter activity"/>
    <property type="evidence" value="ECO:0007669"/>
    <property type="project" value="InterPro"/>
</dbReference>
<dbReference type="STRING" id="33114.A0A2G2VXB1"/>
<dbReference type="AlphaFoldDB" id="A0A2G2VXB1"/>
<evidence type="ECO:0000256" key="3">
    <source>
        <dbReference type="ARBA" id="ARBA00022786"/>
    </source>
</evidence>
<keyword evidence="4" id="KW-0472">Membrane</keyword>
<feature type="domain" description="Protein kinase" evidence="5">
    <location>
        <begin position="72"/>
        <end position="229"/>
    </location>
</feature>
<feature type="transmembrane region" description="Helical" evidence="4">
    <location>
        <begin position="25"/>
        <end position="48"/>
    </location>
</feature>
<accession>A0A2G2VXB1</accession>
<evidence type="ECO:0000313" key="7">
    <source>
        <dbReference type="Proteomes" id="UP000224567"/>
    </source>
</evidence>
<comment type="caution">
    <text evidence="6">The sequence shown here is derived from an EMBL/GenBank/DDBJ whole genome shotgun (WGS) entry which is preliminary data.</text>
</comment>
<evidence type="ECO:0000256" key="4">
    <source>
        <dbReference type="SAM" id="Phobius"/>
    </source>
</evidence>
<dbReference type="GO" id="GO:0004672">
    <property type="term" value="F:protein kinase activity"/>
    <property type="evidence" value="ECO:0007669"/>
    <property type="project" value="InterPro"/>
</dbReference>
<comment type="catalytic activity">
    <reaction evidence="1">
        <text>S-ubiquitinyl-[E2 ubiquitin-conjugating enzyme]-L-cysteine + [acceptor protein]-L-lysine = [E2 ubiquitin-conjugating enzyme]-L-cysteine + N(6)-ubiquitinyl-[acceptor protein]-L-lysine.</text>
        <dbReference type="EC" id="2.3.2.27"/>
    </reaction>
</comment>
<dbReference type="GO" id="GO:0061630">
    <property type="term" value="F:ubiquitin protein ligase activity"/>
    <property type="evidence" value="ECO:0007669"/>
    <property type="project" value="UniProtKB-EC"/>
</dbReference>
<evidence type="ECO:0000256" key="2">
    <source>
        <dbReference type="ARBA" id="ARBA00012483"/>
    </source>
</evidence>